<dbReference type="GeneID" id="33362220"/>
<proteinExistence type="predicted"/>
<dbReference type="AlphaFoldDB" id="A0A1Z1MUQ0"/>
<geneLocation type="chloroplast" evidence="1"/>
<reference evidence="1" key="1">
    <citation type="journal article" date="2017" name="J. Phycol.">
        <title>Analysis of chloroplast genomes and a supermatrix inform reclassification of the Rhodomelaceae (Rhodophyta).</title>
        <authorList>
            <person name="Diaz-Tapia P."/>
            <person name="Maggs C.A."/>
            <person name="West J.A."/>
            <person name="Verbruggen H."/>
        </authorList>
    </citation>
    <scope>NUCLEOTIDE SEQUENCE</scope>
    <source>
        <strain evidence="1">PD1820</strain>
    </source>
</reference>
<gene>
    <name evidence="1" type="primary">orf40</name>
</gene>
<protein>
    <submittedName>
        <fullName evidence="1">Uncharacterized protein</fullName>
    </submittedName>
</protein>
<keyword evidence="1" id="KW-0934">Plastid</keyword>
<accession>A0A1Z1MUQ0</accession>
<evidence type="ECO:0000313" key="1">
    <source>
        <dbReference type="EMBL" id="ARW69531.1"/>
    </source>
</evidence>
<organism evidence="1">
    <name type="scientific">Digenea simplex</name>
    <name type="common">Marine red alga</name>
    <name type="synonym">Conferva simplex</name>
    <dbReference type="NCBI Taxonomy" id="945030"/>
    <lineage>
        <taxon>Eukaryota</taxon>
        <taxon>Rhodophyta</taxon>
        <taxon>Florideophyceae</taxon>
        <taxon>Rhodymeniophycidae</taxon>
        <taxon>Ceramiales</taxon>
        <taxon>Rhodomelaceae</taxon>
        <taxon>Polysiphonioideae</taxon>
        <taxon>Digenea</taxon>
    </lineage>
</organism>
<dbReference type="EMBL" id="MF101465">
    <property type="protein sequence ID" value="ARW69531.1"/>
    <property type="molecule type" value="Genomic_DNA"/>
</dbReference>
<sequence length="40" mass="4819">MNYIIYKLIKHLLEFNRDNIFTSSNIINKKINAVLIIIFH</sequence>
<dbReference type="RefSeq" id="YP_009399712.1">
    <property type="nucleotide sequence ID" value="NC_035298.1"/>
</dbReference>
<keyword evidence="1" id="KW-0150">Chloroplast</keyword>
<name>A0A1Z1MUQ0_DIGSM</name>